<dbReference type="InterPro" id="IPR036291">
    <property type="entry name" value="NAD(P)-bd_dom_sf"/>
</dbReference>
<dbReference type="PRINTS" id="PR00081">
    <property type="entry name" value="GDHRDH"/>
</dbReference>
<name>U1LRI5_9MICO</name>
<dbReference type="OrthoDB" id="9797538at2"/>
<proteinExistence type="inferred from homology"/>
<keyword evidence="5" id="KW-1185">Reference proteome</keyword>
<sequence>MDMRALVTGATAGLGAELARQLAADGFSLVLVARDEQRLREAAAALPVETEVLAADLTVADDLERVAARVADPARPVDVLVNNAGTGILADFHVSGVDEERRLLDLLVWAPMRLVHAALPGMLDRGRGGILTVASMAGRMPNGTYSAAKSHAITFSRSIAARYRADGIRATALLPGFLKTEFHERLGIDRSGTPDIIWASVEATAREGLRGLRKGRSVVVSDWRYRLTAPLVPLIPDGAMGGWSMARLDRRDAEGELEPTNDANAR</sequence>
<dbReference type="RefSeq" id="WP_021010209.1">
    <property type="nucleotide sequence ID" value="NZ_ASHR01000017.1"/>
</dbReference>
<dbReference type="PANTHER" id="PTHR44196:SF2">
    <property type="entry name" value="SHORT-CHAIN DEHYDROGENASE-RELATED"/>
    <property type="match status" value="1"/>
</dbReference>
<accession>U1LRI5</accession>
<dbReference type="AlphaFoldDB" id="U1LRI5"/>
<keyword evidence="2" id="KW-0560">Oxidoreductase</keyword>
<dbReference type="Gene3D" id="3.40.50.720">
    <property type="entry name" value="NAD(P)-binding Rossmann-like Domain"/>
    <property type="match status" value="1"/>
</dbReference>
<dbReference type="InterPro" id="IPR002347">
    <property type="entry name" value="SDR_fam"/>
</dbReference>
<dbReference type="Pfam" id="PF00106">
    <property type="entry name" value="adh_short"/>
    <property type="match status" value="1"/>
</dbReference>
<comment type="similarity">
    <text evidence="1 3">Belongs to the short-chain dehydrogenases/reductases (SDR) family.</text>
</comment>
<evidence type="ECO:0000256" key="3">
    <source>
        <dbReference type="RuleBase" id="RU000363"/>
    </source>
</evidence>
<protein>
    <recommendedName>
        <fullName evidence="6">Short-chain dehydrogenase</fullName>
    </recommendedName>
</protein>
<dbReference type="PRINTS" id="PR00080">
    <property type="entry name" value="SDRFAMILY"/>
</dbReference>
<evidence type="ECO:0000313" key="4">
    <source>
        <dbReference type="EMBL" id="ERG64677.1"/>
    </source>
</evidence>
<gene>
    <name evidence="4" type="ORF">L332_09485</name>
</gene>
<dbReference type="EMBL" id="ASHR01000017">
    <property type="protein sequence ID" value="ERG64677.1"/>
    <property type="molecule type" value="Genomic_DNA"/>
</dbReference>
<dbReference type="GO" id="GO:0016491">
    <property type="term" value="F:oxidoreductase activity"/>
    <property type="evidence" value="ECO:0007669"/>
    <property type="project" value="UniProtKB-KW"/>
</dbReference>
<evidence type="ECO:0000256" key="1">
    <source>
        <dbReference type="ARBA" id="ARBA00006484"/>
    </source>
</evidence>
<evidence type="ECO:0000256" key="2">
    <source>
        <dbReference type="ARBA" id="ARBA00023002"/>
    </source>
</evidence>
<organism evidence="4 5">
    <name type="scientific">Agrococcus pavilionensis RW1</name>
    <dbReference type="NCBI Taxonomy" id="1330458"/>
    <lineage>
        <taxon>Bacteria</taxon>
        <taxon>Bacillati</taxon>
        <taxon>Actinomycetota</taxon>
        <taxon>Actinomycetes</taxon>
        <taxon>Micrococcales</taxon>
        <taxon>Microbacteriaceae</taxon>
        <taxon>Agrococcus</taxon>
    </lineage>
</organism>
<comment type="caution">
    <text evidence="4">The sequence shown here is derived from an EMBL/GenBank/DDBJ whole genome shotgun (WGS) entry which is preliminary data.</text>
</comment>
<dbReference type="SUPFAM" id="SSF51735">
    <property type="entry name" value="NAD(P)-binding Rossmann-fold domains"/>
    <property type="match status" value="1"/>
</dbReference>
<evidence type="ECO:0008006" key="6">
    <source>
        <dbReference type="Google" id="ProtNLM"/>
    </source>
</evidence>
<dbReference type="Proteomes" id="UP000016462">
    <property type="component" value="Unassembled WGS sequence"/>
</dbReference>
<dbReference type="PANTHER" id="PTHR44196">
    <property type="entry name" value="DEHYDROGENASE/REDUCTASE SDR FAMILY MEMBER 7B"/>
    <property type="match status" value="1"/>
</dbReference>
<evidence type="ECO:0000313" key="5">
    <source>
        <dbReference type="Proteomes" id="UP000016462"/>
    </source>
</evidence>
<dbReference type="PIRSF" id="PIRSF000126">
    <property type="entry name" value="11-beta-HSD1"/>
    <property type="match status" value="1"/>
</dbReference>
<reference evidence="4 5" key="1">
    <citation type="journal article" date="2013" name="Genome Announc.">
        <title>First draft genome sequence from a member of the genus agrococcus, isolated from modern microbialites.</title>
        <authorList>
            <person name="White R.A.III."/>
            <person name="Grassa C.J."/>
            <person name="Suttle C.A."/>
        </authorList>
    </citation>
    <scope>NUCLEOTIDE SEQUENCE [LARGE SCALE GENOMIC DNA]</scope>
    <source>
        <strain evidence="4 5">RW1</strain>
    </source>
</reference>
<dbReference type="GO" id="GO:0016020">
    <property type="term" value="C:membrane"/>
    <property type="evidence" value="ECO:0007669"/>
    <property type="project" value="TreeGrafter"/>
</dbReference>